<protein>
    <submittedName>
        <fullName evidence="2">Transcriptional regulator, AraC family</fullName>
    </submittedName>
</protein>
<organism evidence="2 3">
    <name type="scientific">Syntrophobotulus glycolicus (strain DSM 8271 / FlGlyR)</name>
    <dbReference type="NCBI Taxonomy" id="645991"/>
    <lineage>
        <taxon>Bacteria</taxon>
        <taxon>Bacillati</taxon>
        <taxon>Bacillota</taxon>
        <taxon>Clostridia</taxon>
        <taxon>Eubacteriales</taxon>
        <taxon>Desulfitobacteriaceae</taxon>
        <taxon>Syntrophobotulus</taxon>
    </lineage>
</organism>
<dbReference type="EMBL" id="CP002547">
    <property type="protein sequence ID" value="ADY55534.1"/>
    <property type="molecule type" value="Genomic_DNA"/>
</dbReference>
<name>F0SUP1_SYNGF</name>
<accession>F0SUP1</accession>
<dbReference type="AlphaFoldDB" id="F0SUP1"/>
<dbReference type="HOGENOM" id="CLU_178120_1_0_9"/>
<feature type="compositionally biased region" description="Basic and acidic residues" evidence="1">
    <location>
        <begin position="46"/>
        <end position="60"/>
    </location>
</feature>
<reference evidence="3" key="2">
    <citation type="submission" date="2011-02" db="EMBL/GenBank/DDBJ databases">
        <title>The complete genome of Syntrophobotulus glycolicus DSM 8271.</title>
        <authorList>
            <person name="Lucas S."/>
            <person name="Copeland A."/>
            <person name="Lapidus A."/>
            <person name="Bruce D."/>
            <person name="Goodwin L."/>
            <person name="Pitluck S."/>
            <person name="Kyrpides N."/>
            <person name="Mavromatis K."/>
            <person name="Pagani I."/>
            <person name="Ivanova N."/>
            <person name="Mikhailova N."/>
            <person name="Chertkov O."/>
            <person name="Held B."/>
            <person name="Detter J.C."/>
            <person name="Tapia R."/>
            <person name="Han C."/>
            <person name="Land M."/>
            <person name="Hauser L."/>
            <person name="Markowitz V."/>
            <person name="Cheng J.-F."/>
            <person name="Hugenholtz P."/>
            <person name="Woyke T."/>
            <person name="Wu D."/>
            <person name="Spring S."/>
            <person name="Schroeder M."/>
            <person name="Brambilla E."/>
            <person name="Klenk H.-P."/>
            <person name="Eisen J.A."/>
        </authorList>
    </citation>
    <scope>NUCLEOTIDE SEQUENCE [LARGE SCALE GENOMIC DNA]</scope>
    <source>
        <strain evidence="3">DSM 8271 / FlGlyR</strain>
    </source>
</reference>
<evidence type="ECO:0000313" key="3">
    <source>
        <dbReference type="Proteomes" id="UP000007488"/>
    </source>
</evidence>
<reference evidence="2 3" key="1">
    <citation type="journal article" date="2011" name="Stand. Genomic Sci.">
        <title>Complete genome sequence of Syntrophobotulus glycolicus type strain (FlGlyR).</title>
        <authorList>
            <person name="Han C."/>
            <person name="Mwirichia R."/>
            <person name="Chertkov O."/>
            <person name="Held B."/>
            <person name="Lapidus A."/>
            <person name="Nolan M."/>
            <person name="Lucas S."/>
            <person name="Hammon N."/>
            <person name="Deshpande S."/>
            <person name="Cheng J.F."/>
            <person name="Tapia R."/>
            <person name="Goodwin L."/>
            <person name="Pitluck S."/>
            <person name="Huntemann M."/>
            <person name="Liolios K."/>
            <person name="Ivanova N."/>
            <person name="Pagani I."/>
            <person name="Mavromatis K."/>
            <person name="Ovchinikova G."/>
            <person name="Pati A."/>
            <person name="Chen A."/>
            <person name="Palaniappan K."/>
            <person name="Land M."/>
            <person name="Hauser L."/>
            <person name="Brambilla E.M."/>
            <person name="Rohde M."/>
            <person name="Spring S."/>
            <person name="Sikorski J."/>
            <person name="Goker M."/>
            <person name="Woyke T."/>
            <person name="Bristow J."/>
            <person name="Eisen J.A."/>
            <person name="Markowitz V."/>
            <person name="Hugenholtz P."/>
            <person name="Kyrpides N.C."/>
            <person name="Klenk H.P."/>
            <person name="Detter J.C."/>
        </authorList>
    </citation>
    <scope>NUCLEOTIDE SEQUENCE [LARGE SCALE GENOMIC DNA]</scope>
    <source>
        <strain evidence="3">DSM 8271 / FlGlyR</strain>
    </source>
</reference>
<dbReference type="KEGG" id="sgy:Sgly_1217"/>
<proteinExistence type="predicted"/>
<evidence type="ECO:0000313" key="2">
    <source>
        <dbReference type="EMBL" id="ADY55534.1"/>
    </source>
</evidence>
<keyword evidence="3" id="KW-1185">Reference proteome</keyword>
<evidence type="ECO:0000256" key="1">
    <source>
        <dbReference type="SAM" id="MobiDB-lite"/>
    </source>
</evidence>
<dbReference type="OrthoDB" id="9799038at2"/>
<gene>
    <name evidence="2" type="ordered locus">Sgly_1217</name>
</gene>
<dbReference type="Proteomes" id="UP000007488">
    <property type="component" value="Chromosome"/>
</dbReference>
<sequence length="60" mass="6853">MEYITVNEAAEKWGVSGRSITYHLVAGRIPGALKKGNMWLIPRNASKPDDRRKRRNKEGE</sequence>
<dbReference type="STRING" id="645991.Sgly_1217"/>
<dbReference type="eggNOG" id="COG0789">
    <property type="taxonomic scope" value="Bacteria"/>
</dbReference>
<dbReference type="RefSeq" id="WP_013624404.1">
    <property type="nucleotide sequence ID" value="NC_015172.1"/>
</dbReference>
<feature type="region of interest" description="Disordered" evidence="1">
    <location>
        <begin position="41"/>
        <end position="60"/>
    </location>
</feature>